<name>A0A1M7Z8F8_9HYPH</name>
<dbReference type="GO" id="GO:0004497">
    <property type="term" value="F:monooxygenase activity"/>
    <property type="evidence" value="ECO:0007669"/>
    <property type="project" value="UniProtKB-KW"/>
</dbReference>
<evidence type="ECO:0000313" key="3">
    <source>
        <dbReference type="Proteomes" id="UP000186406"/>
    </source>
</evidence>
<accession>A0A1M7Z8F8</accession>
<dbReference type="Gene3D" id="3.30.70.100">
    <property type="match status" value="1"/>
</dbReference>
<organism evidence="2 3">
    <name type="scientific">Pseudoxanthobacter soli DSM 19599</name>
    <dbReference type="NCBI Taxonomy" id="1123029"/>
    <lineage>
        <taxon>Bacteria</taxon>
        <taxon>Pseudomonadati</taxon>
        <taxon>Pseudomonadota</taxon>
        <taxon>Alphaproteobacteria</taxon>
        <taxon>Hyphomicrobiales</taxon>
        <taxon>Segnochrobactraceae</taxon>
        <taxon>Pseudoxanthobacter</taxon>
    </lineage>
</organism>
<keyword evidence="2" id="KW-0560">Oxidoreductase</keyword>
<dbReference type="EMBL" id="FRXO01000001">
    <property type="protein sequence ID" value="SHO60996.1"/>
    <property type="molecule type" value="Genomic_DNA"/>
</dbReference>
<dbReference type="PANTHER" id="PTHR34474:SF2">
    <property type="entry name" value="SIGNAL TRANSDUCTION PROTEIN TRAP"/>
    <property type="match status" value="1"/>
</dbReference>
<gene>
    <name evidence="2" type="ORF">SAMN02745172_00485</name>
</gene>
<evidence type="ECO:0000313" key="2">
    <source>
        <dbReference type="EMBL" id="SHO60996.1"/>
    </source>
</evidence>
<dbReference type="Proteomes" id="UP000186406">
    <property type="component" value="Unassembled WGS sequence"/>
</dbReference>
<dbReference type="InterPro" id="IPR050404">
    <property type="entry name" value="Heme-degrading_MO"/>
</dbReference>
<keyword evidence="2" id="KW-0503">Monooxygenase</keyword>
<sequence>MFIAMNRFQVRKGEEPAFEEVWTKREIHLDRVPGFQSFHLLRGPEREDHTLYASHTVWESRAAFEDWTRSEAFRAAHRSAGSGKPLTLGHPEFEGFETMLELMPAAPAAA</sequence>
<dbReference type="RefSeq" id="WP_073625577.1">
    <property type="nucleotide sequence ID" value="NZ_FRXO01000001.1"/>
</dbReference>
<reference evidence="2 3" key="1">
    <citation type="submission" date="2016-12" db="EMBL/GenBank/DDBJ databases">
        <authorList>
            <person name="Song W.-J."/>
            <person name="Kurnit D.M."/>
        </authorList>
    </citation>
    <scope>NUCLEOTIDE SEQUENCE [LARGE SCALE GENOMIC DNA]</scope>
    <source>
        <strain evidence="2 3">DSM 19599</strain>
    </source>
</reference>
<dbReference type="PANTHER" id="PTHR34474">
    <property type="entry name" value="SIGNAL TRANSDUCTION PROTEIN TRAP"/>
    <property type="match status" value="1"/>
</dbReference>
<feature type="domain" description="ABM" evidence="1">
    <location>
        <begin position="2"/>
        <end position="96"/>
    </location>
</feature>
<keyword evidence="3" id="KW-1185">Reference proteome</keyword>
<evidence type="ECO:0000259" key="1">
    <source>
        <dbReference type="PROSITE" id="PS51725"/>
    </source>
</evidence>
<dbReference type="Pfam" id="PF03992">
    <property type="entry name" value="ABM"/>
    <property type="match status" value="1"/>
</dbReference>
<proteinExistence type="predicted"/>
<dbReference type="PROSITE" id="PS51725">
    <property type="entry name" value="ABM"/>
    <property type="match status" value="1"/>
</dbReference>
<dbReference type="AlphaFoldDB" id="A0A1M7Z8F8"/>
<dbReference type="STRING" id="1123029.SAMN02745172_00485"/>
<dbReference type="InterPro" id="IPR007138">
    <property type="entry name" value="ABM_dom"/>
</dbReference>
<dbReference type="SUPFAM" id="SSF54909">
    <property type="entry name" value="Dimeric alpha+beta barrel"/>
    <property type="match status" value="1"/>
</dbReference>
<dbReference type="OrthoDB" id="9798115at2"/>
<protein>
    <submittedName>
        <fullName evidence="2">Heme-degrading monooxygenase HmoA</fullName>
    </submittedName>
</protein>
<dbReference type="InterPro" id="IPR011008">
    <property type="entry name" value="Dimeric_a/b-barrel"/>
</dbReference>